<keyword evidence="1" id="KW-0732">Signal</keyword>
<evidence type="ECO:0000256" key="1">
    <source>
        <dbReference type="SAM" id="SignalP"/>
    </source>
</evidence>
<evidence type="ECO:0000313" key="3">
    <source>
        <dbReference type="Proteomes" id="UP000321301"/>
    </source>
</evidence>
<dbReference type="SUPFAM" id="SSF56935">
    <property type="entry name" value="Porins"/>
    <property type="match status" value="1"/>
</dbReference>
<accession>A0A512CGG0</accession>
<sequence>MRQKLVLLVFLIGCTNAFAQEEKKSGEKWYDKLHFGGYMQVRYNKLLETNPNLGCEQCDEYWGGEGGGLSLRRVRFKFYGQISPRIFMYIQPDLSKSVGESIHVARIKDAYLDIGLDPNNEFRVRIGQSKVPFGFENMQSSSTRLPLDRNDALNSGVKDERDVGVFLYWASTEKRALMKELKPYKHSGDFGVFALGFYNGQTANHPDLNNEFHVVSRFSYPIEIGNQVIEPGVQAYSGKYVVTEHSPEIEVNTGGYLDQRAAVSFLLYPKPFGIQAEYNVGRGPEYDKASNSIQVKPLQGGYATFSYMVDKGKSQFTPFVRLQYYDGGKKHELDARSYTVKDTEIGIEWNPFDHFELVAEYTVSDRRYEDFELPNNHQTGSLMRIQAQLKF</sequence>
<protein>
    <submittedName>
        <fullName evidence="2">Porin</fullName>
    </submittedName>
</protein>
<dbReference type="InterPro" id="IPR010870">
    <property type="entry name" value="Porin_O/P"/>
</dbReference>
<dbReference type="Gene3D" id="2.40.160.10">
    <property type="entry name" value="Porin"/>
    <property type="match status" value="1"/>
</dbReference>
<gene>
    <name evidence="2" type="ORF">CQA01_36640</name>
</gene>
<dbReference type="RefSeq" id="WP_020892010.1">
    <property type="nucleotide sequence ID" value="NZ_BJYV01000021.1"/>
</dbReference>
<feature type="chain" id="PRO_5022004044" evidence="1">
    <location>
        <begin position="20"/>
        <end position="391"/>
    </location>
</feature>
<dbReference type="InterPro" id="IPR023614">
    <property type="entry name" value="Porin_dom_sf"/>
</dbReference>
<feature type="signal peptide" evidence="1">
    <location>
        <begin position="1"/>
        <end position="19"/>
    </location>
</feature>
<name>A0A512CGG0_9BACT</name>
<dbReference type="EMBL" id="BJYV01000021">
    <property type="protein sequence ID" value="GEO23130.1"/>
    <property type="molecule type" value="Genomic_DNA"/>
</dbReference>
<dbReference type="Proteomes" id="UP000321301">
    <property type="component" value="Unassembled WGS sequence"/>
</dbReference>
<reference evidence="2 3" key="1">
    <citation type="submission" date="2019-07" db="EMBL/GenBank/DDBJ databases">
        <title>Whole genome shotgun sequence of Cyclobacterium qasimii NBRC 106168.</title>
        <authorList>
            <person name="Hosoyama A."/>
            <person name="Uohara A."/>
            <person name="Ohji S."/>
            <person name="Ichikawa N."/>
        </authorList>
    </citation>
    <scope>NUCLEOTIDE SEQUENCE [LARGE SCALE GENOMIC DNA]</scope>
    <source>
        <strain evidence="2 3">NBRC 106168</strain>
    </source>
</reference>
<dbReference type="Pfam" id="PF07396">
    <property type="entry name" value="Porin_O_P"/>
    <property type="match status" value="1"/>
</dbReference>
<evidence type="ECO:0000313" key="2">
    <source>
        <dbReference type="EMBL" id="GEO23130.1"/>
    </source>
</evidence>
<dbReference type="AlphaFoldDB" id="A0A512CGG0"/>
<proteinExistence type="predicted"/>
<keyword evidence="3" id="KW-1185">Reference proteome</keyword>
<comment type="caution">
    <text evidence="2">The sequence shown here is derived from an EMBL/GenBank/DDBJ whole genome shotgun (WGS) entry which is preliminary data.</text>
</comment>
<organism evidence="2 3">
    <name type="scientific">Cyclobacterium qasimii</name>
    <dbReference type="NCBI Taxonomy" id="1350429"/>
    <lineage>
        <taxon>Bacteria</taxon>
        <taxon>Pseudomonadati</taxon>
        <taxon>Bacteroidota</taxon>
        <taxon>Cytophagia</taxon>
        <taxon>Cytophagales</taxon>
        <taxon>Cyclobacteriaceae</taxon>
        <taxon>Cyclobacterium</taxon>
    </lineage>
</organism>